<evidence type="ECO:0000256" key="3">
    <source>
        <dbReference type="ARBA" id="ARBA00022723"/>
    </source>
</evidence>
<sequence>MKPLLAITAATLLSLPLSVQAMSADEVVQKHCVACHQAGLGGAPKMDDKAAWAPRIATGVDAMTATVLAGKGAMPPKGTCGSCSKDEIRSAVEAMTTPLQ</sequence>
<dbReference type="AlphaFoldDB" id="A0A1H3ZTS6"/>
<keyword evidence="3" id="KW-0479">Metal-binding</keyword>
<keyword evidence="6" id="KW-0732">Signal</keyword>
<evidence type="ECO:0000256" key="6">
    <source>
        <dbReference type="SAM" id="SignalP"/>
    </source>
</evidence>
<keyword evidence="1" id="KW-0813">Transport</keyword>
<evidence type="ECO:0000256" key="1">
    <source>
        <dbReference type="ARBA" id="ARBA00022448"/>
    </source>
</evidence>
<keyword evidence="9" id="KW-1185">Reference proteome</keyword>
<organism evidence="8 9">
    <name type="scientific">Marinobacterium iners DSM 11526</name>
    <dbReference type="NCBI Taxonomy" id="1122198"/>
    <lineage>
        <taxon>Bacteria</taxon>
        <taxon>Pseudomonadati</taxon>
        <taxon>Pseudomonadota</taxon>
        <taxon>Gammaproteobacteria</taxon>
        <taxon>Oceanospirillales</taxon>
        <taxon>Oceanospirillaceae</taxon>
        <taxon>Marinobacterium</taxon>
    </lineage>
</organism>
<dbReference type="RefSeq" id="WP_175527571.1">
    <property type="nucleotide sequence ID" value="NZ_FNRJ01000002.1"/>
</dbReference>
<dbReference type="GO" id="GO:0020037">
    <property type="term" value="F:heme binding"/>
    <property type="evidence" value="ECO:0007669"/>
    <property type="project" value="InterPro"/>
</dbReference>
<dbReference type="SUPFAM" id="SSF46626">
    <property type="entry name" value="Cytochrome c"/>
    <property type="match status" value="1"/>
</dbReference>
<keyword evidence="5" id="KW-0408">Iron</keyword>
<feature type="signal peptide" evidence="6">
    <location>
        <begin position="1"/>
        <end position="21"/>
    </location>
</feature>
<evidence type="ECO:0000313" key="9">
    <source>
        <dbReference type="Proteomes" id="UP000242469"/>
    </source>
</evidence>
<evidence type="ECO:0000256" key="2">
    <source>
        <dbReference type="ARBA" id="ARBA00022617"/>
    </source>
</evidence>
<dbReference type="PANTHER" id="PTHR40942">
    <property type="match status" value="1"/>
</dbReference>
<feature type="chain" id="PRO_5017237743" evidence="6">
    <location>
        <begin position="22"/>
        <end position="100"/>
    </location>
</feature>
<dbReference type="InterPro" id="IPR009056">
    <property type="entry name" value="Cyt_c-like_dom"/>
</dbReference>
<proteinExistence type="predicted"/>
<protein>
    <submittedName>
        <fullName evidence="8">Cytochrome C oxidase, cbb3-type, subunit III</fullName>
    </submittedName>
</protein>
<feature type="domain" description="Cytochrome c" evidence="7">
    <location>
        <begin position="21"/>
        <end position="92"/>
    </location>
</feature>
<evidence type="ECO:0000313" key="8">
    <source>
        <dbReference type="EMBL" id="SEA26702.1"/>
    </source>
</evidence>
<accession>A0A1H3ZTS6</accession>
<evidence type="ECO:0000256" key="5">
    <source>
        <dbReference type="ARBA" id="ARBA00023004"/>
    </source>
</evidence>
<dbReference type="PANTHER" id="PTHR40942:SF4">
    <property type="entry name" value="CYTOCHROME C5"/>
    <property type="match status" value="1"/>
</dbReference>
<dbReference type="InterPro" id="IPR036909">
    <property type="entry name" value="Cyt_c-like_dom_sf"/>
</dbReference>
<dbReference type="InterPro" id="IPR002323">
    <property type="entry name" value="Cyt_CIE"/>
</dbReference>
<dbReference type="Proteomes" id="UP000242469">
    <property type="component" value="Unassembled WGS sequence"/>
</dbReference>
<dbReference type="GO" id="GO:0005506">
    <property type="term" value="F:iron ion binding"/>
    <property type="evidence" value="ECO:0007669"/>
    <property type="project" value="InterPro"/>
</dbReference>
<dbReference type="GO" id="GO:0009055">
    <property type="term" value="F:electron transfer activity"/>
    <property type="evidence" value="ECO:0007669"/>
    <property type="project" value="InterPro"/>
</dbReference>
<evidence type="ECO:0000259" key="7">
    <source>
        <dbReference type="Pfam" id="PF13442"/>
    </source>
</evidence>
<keyword evidence="4" id="KW-0249">Electron transport</keyword>
<dbReference type="Pfam" id="PF13442">
    <property type="entry name" value="Cytochrome_CBB3"/>
    <property type="match status" value="1"/>
</dbReference>
<name>A0A1H3ZTS6_9GAMM</name>
<dbReference type="PRINTS" id="PR00607">
    <property type="entry name" value="CYTCHROMECIE"/>
</dbReference>
<keyword evidence="2" id="KW-0349">Heme</keyword>
<reference evidence="9" key="1">
    <citation type="submission" date="2016-10" db="EMBL/GenBank/DDBJ databases">
        <authorList>
            <person name="Varghese N."/>
            <person name="Submissions S."/>
        </authorList>
    </citation>
    <scope>NUCLEOTIDE SEQUENCE [LARGE SCALE GENOMIC DNA]</scope>
    <source>
        <strain evidence="9">DSM 11526</strain>
    </source>
</reference>
<dbReference type="Gene3D" id="1.10.760.10">
    <property type="entry name" value="Cytochrome c-like domain"/>
    <property type="match status" value="1"/>
</dbReference>
<dbReference type="STRING" id="1122198.SAMN02745729_102155"/>
<dbReference type="EMBL" id="FNRJ01000002">
    <property type="protein sequence ID" value="SEA26702.1"/>
    <property type="molecule type" value="Genomic_DNA"/>
</dbReference>
<gene>
    <name evidence="8" type="ORF">SAMN02745729_102155</name>
</gene>
<evidence type="ECO:0000256" key="4">
    <source>
        <dbReference type="ARBA" id="ARBA00022982"/>
    </source>
</evidence>